<evidence type="ECO:0000256" key="2">
    <source>
        <dbReference type="ARBA" id="ARBA00022553"/>
    </source>
</evidence>
<dbReference type="EC" id="2.7.11.1" evidence="1"/>
<keyword evidence="2" id="KW-0597">Phosphoprotein</keyword>
<reference evidence="8" key="1">
    <citation type="submission" date="2020-02" db="EMBL/GenBank/DDBJ databases">
        <authorList>
            <person name="Meier V. D."/>
        </authorList>
    </citation>
    <scope>NUCLEOTIDE SEQUENCE</scope>
    <source>
        <strain evidence="8">AVDCRST_MAG68</strain>
    </source>
</reference>
<dbReference type="GO" id="GO:0005524">
    <property type="term" value="F:ATP binding"/>
    <property type="evidence" value="ECO:0007669"/>
    <property type="project" value="InterPro"/>
</dbReference>
<evidence type="ECO:0000256" key="1">
    <source>
        <dbReference type="ARBA" id="ARBA00012513"/>
    </source>
</evidence>
<dbReference type="GO" id="GO:0004674">
    <property type="term" value="F:protein serine/threonine kinase activity"/>
    <property type="evidence" value="ECO:0007669"/>
    <property type="project" value="UniProtKB-EC"/>
</dbReference>
<dbReference type="InterPro" id="IPR027417">
    <property type="entry name" value="P-loop_NTPase"/>
</dbReference>
<dbReference type="InterPro" id="IPR010624">
    <property type="entry name" value="KaiC_dom"/>
</dbReference>
<keyword evidence="5" id="KW-0418">Kinase</keyword>
<keyword evidence="3" id="KW-0808">Transferase</keyword>
<dbReference type="GO" id="GO:0016787">
    <property type="term" value="F:hydrolase activity"/>
    <property type="evidence" value="ECO:0007669"/>
    <property type="project" value="UniProtKB-KW"/>
</dbReference>
<evidence type="ECO:0000256" key="4">
    <source>
        <dbReference type="ARBA" id="ARBA00022737"/>
    </source>
</evidence>
<dbReference type="AlphaFoldDB" id="A0A6J4MRF5"/>
<evidence type="ECO:0000259" key="7">
    <source>
        <dbReference type="PROSITE" id="PS51146"/>
    </source>
</evidence>
<keyword evidence="6" id="KW-0378">Hydrolase</keyword>
<dbReference type="PANTHER" id="PTHR42926">
    <property type="match status" value="1"/>
</dbReference>
<dbReference type="SUPFAM" id="SSF52540">
    <property type="entry name" value="P-loop containing nucleoside triphosphate hydrolases"/>
    <property type="match status" value="2"/>
</dbReference>
<evidence type="ECO:0000256" key="6">
    <source>
        <dbReference type="ARBA" id="ARBA00022801"/>
    </source>
</evidence>
<feature type="domain" description="KaiC" evidence="7">
    <location>
        <begin position="255"/>
        <end position="489"/>
    </location>
</feature>
<evidence type="ECO:0000256" key="5">
    <source>
        <dbReference type="ARBA" id="ARBA00022777"/>
    </source>
</evidence>
<proteinExistence type="predicted"/>
<dbReference type="Gene3D" id="3.40.50.300">
    <property type="entry name" value="P-loop containing nucleotide triphosphate hydrolases"/>
    <property type="match status" value="2"/>
</dbReference>
<evidence type="ECO:0000256" key="3">
    <source>
        <dbReference type="ARBA" id="ARBA00022679"/>
    </source>
</evidence>
<dbReference type="EMBL" id="CADCTW010000222">
    <property type="protein sequence ID" value="CAA9366670.1"/>
    <property type="molecule type" value="Genomic_DNA"/>
</dbReference>
<name>A0A6J4MRF5_9BACT</name>
<dbReference type="Pfam" id="PF06745">
    <property type="entry name" value="ATPase"/>
    <property type="match status" value="2"/>
</dbReference>
<dbReference type="InterPro" id="IPR030665">
    <property type="entry name" value="KaiC"/>
</dbReference>
<dbReference type="PIRSF" id="PIRSF039117">
    <property type="entry name" value="KaiC"/>
    <property type="match status" value="1"/>
</dbReference>
<accession>A0A6J4MRF5</accession>
<organism evidence="8">
    <name type="scientific">uncultured Gemmatimonadota bacterium</name>
    <dbReference type="NCBI Taxonomy" id="203437"/>
    <lineage>
        <taxon>Bacteria</taxon>
        <taxon>Pseudomonadati</taxon>
        <taxon>Gemmatimonadota</taxon>
        <taxon>environmental samples</taxon>
    </lineage>
</organism>
<protein>
    <recommendedName>
        <fullName evidence="1">non-specific serine/threonine protein kinase</fullName>
        <ecNumber evidence="1">2.7.11.1</ecNumber>
    </recommendedName>
</protein>
<dbReference type="InterPro" id="IPR051347">
    <property type="entry name" value="Circadian_clock_KaiC-rel"/>
</dbReference>
<sequence>MSEEMARAGKPAQVPTGVPGLDRLLNGGLREGGLHVVLGGPGMGKSILAHQIGATVIRGGGKVLYLTALVETHQTLIAQARTFPFFDPGSVPGSFYYASLYPTLMRGGLAAAREEVSRLVAHHGPSLVILDGVHALKVSAEGRLEYQQFMHEMEAQAGVAGMTTLLLAHPPEGGTSVDPTFTIADAILEMGVEEVRLRQVRMFSVAKLRGIAHIGGRHTFRITPDGIHIYPRTESLTEHMEGLITGSAPESRTREGVDGGIAGLEEMLGGGLDRDTTTLVIGTPGSGKTLAGLAFIAAGAEAGEPGLFVGYHETPEVLIRKGEGAGLPVRREIEAGRIHVYWRAPTELLADEEIERILALVEEHRIQRVVIDALEDLRQAVIPRERELFVLAAVTNMLRERGVTTIVMHDLQRIAGGSFEMPMVELSAIMDNALHMRYVEDRGEMRRLIAVIKLRARKHDHSLREFIITEKGLSVGKPFSKAETALTGQAHGG</sequence>
<dbReference type="InterPro" id="IPR014774">
    <property type="entry name" value="KaiC-like_dom"/>
</dbReference>
<dbReference type="PANTHER" id="PTHR42926:SF1">
    <property type="entry name" value="CIRCADIAN CLOCK OSCILLATOR PROTEIN KAIC 1"/>
    <property type="match status" value="1"/>
</dbReference>
<dbReference type="PROSITE" id="PS51146">
    <property type="entry name" value="KAIC"/>
    <property type="match status" value="1"/>
</dbReference>
<keyword evidence="4" id="KW-0677">Repeat</keyword>
<evidence type="ECO:0000313" key="8">
    <source>
        <dbReference type="EMBL" id="CAA9366670.1"/>
    </source>
</evidence>
<gene>
    <name evidence="8" type="ORF">AVDCRST_MAG68-4917</name>
</gene>